<comment type="caution">
    <text evidence="7">The sequence shown here is derived from an EMBL/GenBank/DDBJ whole genome shotgun (WGS) entry which is preliminary data.</text>
</comment>
<evidence type="ECO:0000256" key="2">
    <source>
        <dbReference type="ARBA" id="ARBA00023180"/>
    </source>
</evidence>
<keyword evidence="1 4" id="KW-0808">Transferase</keyword>
<dbReference type="EC" id="2.8.2.-" evidence="4"/>
<dbReference type="InterPro" id="IPR000863">
    <property type="entry name" value="Sulfotransferase_dom"/>
</dbReference>
<evidence type="ECO:0000313" key="8">
    <source>
        <dbReference type="Proteomes" id="UP000650467"/>
    </source>
</evidence>
<name>A0A835SBF7_CHLIN</name>
<dbReference type="PANTHER" id="PTHR10605">
    <property type="entry name" value="HEPARAN SULFATE SULFOTRANSFERASE"/>
    <property type="match status" value="1"/>
</dbReference>
<dbReference type="InterPro" id="IPR037359">
    <property type="entry name" value="NST/OST"/>
</dbReference>
<feature type="binding site" evidence="3">
    <location>
        <position position="119"/>
    </location>
    <ligand>
        <name>3'-phosphoadenylyl sulfate</name>
        <dbReference type="ChEBI" id="CHEBI:58339"/>
    </ligand>
</feature>
<proteinExistence type="inferred from homology"/>
<keyword evidence="2" id="KW-0325">Glycoprotein</keyword>
<dbReference type="AlphaFoldDB" id="A0A835SBF7"/>
<sequence>MAGPDFLLIGAQRAGTSSMFLHLMKNPALATVSNQRKETHYFSGTGSRWDPNPLCDNEVEPYLRLTTIARRRRNTTNLQVGDFSPTHLHCLCCAASLRMINRNMKVVVLLRDPVARAVSKFFQLKQPHSRWWPEQQALENHTFVSYVEAELAVMRRCSDTARRFRSSASPRSRLLAAAGAAMPRGWGAGWDMGQWMEAQCYARSSILGWSVYAPFLENYAAQFGWRQMKVLYTPDMLAAPNVTLRAVEDFLGAPRVRLHPMDKLDFLFNTRECHFYTCPRKRGRLKPLAEALGAHAGGGASGGGGLSAADAALVDDMGLESGGLGSTSSSTSSGNGNGASTSSSASSSASPFGQAVAALRQFYAPHVQQLFTWADQGVIPQPPPAWRAVYGLPQQQQPAG</sequence>
<dbReference type="EMBL" id="JAEHOC010000068">
    <property type="protein sequence ID" value="KAG2424208.1"/>
    <property type="molecule type" value="Genomic_DNA"/>
</dbReference>
<dbReference type="Proteomes" id="UP000650467">
    <property type="component" value="Unassembled WGS sequence"/>
</dbReference>
<dbReference type="Pfam" id="PF00685">
    <property type="entry name" value="Sulfotransfer_1"/>
    <property type="match status" value="1"/>
</dbReference>
<feature type="binding site" evidence="3">
    <location>
        <position position="111"/>
    </location>
    <ligand>
        <name>3'-phosphoadenylyl sulfate</name>
        <dbReference type="ChEBI" id="CHEBI:58339"/>
    </ligand>
</feature>
<accession>A0A835SBF7</accession>
<comment type="similarity">
    <text evidence="4">Belongs to the sulfotransferase 1 family.</text>
</comment>
<feature type="compositionally biased region" description="Low complexity" evidence="5">
    <location>
        <begin position="326"/>
        <end position="347"/>
    </location>
</feature>
<organism evidence="7 8">
    <name type="scientific">Chlamydomonas incerta</name>
    <dbReference type="NCBI Taxonomy" id="51695"/>
    <lineage>
        <taxon>Eukaryota</taxon>
        <taxon>Viridiplantae</taxon>
        <taxon>Chlorophyta</taxon>
        <taxon>core chlorophytes</taxon>
        <taxon>Chlorophyceae</taxon>
        <taxon>CS clade</taxon>
        <taxon>Chlamydomonadales</taxon>
        <taxon>Chlamydomonadaceae</taxon>
        <taxon>Chlamydomonas</taxon>
    </lineage>
</organism>
<dbReference type="GO" id="GO:0008146">
    <property type="term" value="F:sulfotransferase activity"/>
    <property type="evidence" value="ECO:0007669"/>
    <property type="project" value="InterPro"/>
</dbReference>
<feature type="domain" description="Sulfotransferase" evidence="6">
    <location>
        <begin position="4"/>
        <end position="254"/>
    </location>
</feature>
<evidence type="ECO:0000256" key="4">
    <source>
        <dbReference type="RuleBase" id="RU361155"/>
    </source>
</evidence>
<dbReference type="InterPro" id="IPR027417">
    <property type="entry name" value="P-loop_NTPase"/>
</dbReference>
<protein>
    <recommendedName>
        <fullName evidence="4">Sulfotransferase</fullName>
        <ecNumber evidence="4">2.8.2.-</ecNumber>
    </recommendedName>
</protein>
<evidence type="ECO:0000313" key="7">
    <source>
        <dbReference type="EMBL" id="KAG2424208.1"/>
    </source>
</evidence>
<dbReference type="PANTHER" id="PTHR10605:SF56">
    <property type="entry name" value="BIFUNCTIONAL HEPARAN SULFATE N-DEACETYLASE_N-SULFOTRANSFERASE"/>
    <property type="match status" value="1"/>
</dbReference>
<dbReference type="SUPFAM" id="SSF52540">
    <property type="entry name" value="P-loop containing nucleoside triphosphate hydrolases"/>
    <property type="match status" value="1"/>
</dbReference>
<gene>
    <name evidence="7" type="ORF">HXX76_014740</name>
</gene>
<evidence type="ECO:0000256" key="5">
    <source>
        <dbReference type="SAM" id="MobiDB-lite"/>
    </source>
</evidence>
<feature type="region of interest" description="Disordered" evidence="5">
    <location>
        <begin position="320"/>
        <end position="347"/>
    </location>
</feature>
<reference evidence="7" key="1">
    <citation type="journal article" date="2020" name="bioRxiv">
        <title>Comparative genomics of Chlamydomonas.</title>
        <authorList>
            <person name="Craig R.J."/>
            <person name="Hasan A.R."/>
            <person name="Ness R.W."/>
            <person name="Keightley P.D."/>
        </authorList>
    </citation>
    <scope>NUCLEOTIDE SEQUENCE</scope>
    <source>
        <strain evidence="7">SAG 7.73</strain>
    </source>
</reference>
<dbReference type="OrthoDB" id="524083at2759"/>
<evidence type="ECO:0000256" key="1">
    <source>
        <dbReference type="ARBA" id="ARBA00022679"/>
    </source>
</evidence>
<evidence type="ECO:0000256" key="3">
    <source>
        <dbReference type="PIRSR" id="PIRSR637359-2"/>
    </source>
</evidence>
<dbReference type="Gene3D" id="3.40.50.300">
    <property type="entry name" value="P-loop containing nucleotide triphosphate hydrolases"/>
    <property type="match status" value="1"/>
</dbReference>
<evidence type="ECO:0000259" key="6">
    <source>
        <dbReference type="Pfam" id="PF00685"/>
    </source>
</evidence>
<keyword evidence="8" id="KW-1185">Reference proteome</keyword>